<dbReference type="Proteomes" id="UP000824089">
    <property type="component" value="Unassembled WGS sequence"/>
</dbReference>
<dbReference type="GO" id="GO:0003700">
    <property type="term" value="F:DNA-binding transcription factor activity"/>
    <property type="evidence" value="ECO:0007669"/>
    <property type="project" value="InterPro"/>
</dbReference>
<name>A0A9D1LAH2_9CLOT</name>
<dbReference type="Pfam" id="PF01047">
    <property type="entry name" value="MarR"/>
    <property type="match status" value="1"/>
</dbReference>
<dbReference type="SUPFAM" id="SSF46785">
    <property type="entry name" value="Winged helix' DNA-binding domain"/>
    <property type="match status" value="1"/>
</dbReference>
<reference evidence="2" key="1">
    <citation type="submission" date="2020-10" db="EMBL/GenBank/DDBJ databases">
        <authorList>
            <person name="Gilroy R."/>
        </authorList>
    </citation>
    <scope>NUCLEOTIDE SEQUENCE</scope>
    <source>
        <strain evidence="2">CHK195-4489</strain>
    </source>
</reference>
<dbReference type="PROSITE" id="PS50995">
    <property type="entry name" value="HTH_MARR_2"/>
    <property type="match status" value="1"/>
</dbReference>
<dbReference type="GO" id="GO:0006950">
    <property type="term" value="P:response to stress"/>
    <property type="evidence" value="ECO:0007669"/>
    <property type="project" value="TreeGrafter"/>
</dbReference>
<reference evidence="2" key="2">
    <citation type="journal article" date="2021" name="PeerJ">
        <title>Extensive microbial diversity within the chicken gut microbiome revealed by metagenomics and culture.</title>
        <authorList>
            <person name="Gilroy R."/>
            <person name="Ravi A."/>
            <person name="Getino M."/>
            <person name="Pursley I."/>
            <person name="Horton D.L."/>
            <person name="Alikhan N.F."/>
            <person name="Baker D."/>
            <person name="Gharbi K."/>
            <person name="Hall N."/>
            <person name="Watson M."/>
            <person name="Adriaenssens E.M."/>
            <person name="Foster-Nyarko E."/>
            <person name="Jarju S."/>
            <person name="Secka A."/>
            <person name="Antonio M."/>
            <person name="Oren A."/>
            <person name="Chaudhuri R.R."/>
            <person name="La Ragione R."/>
            <person name="Hildebrand F."/>
            <person name="Pallen M.J."/>
        </authorList>
    </citation>
    <scope>NUCLEOTIDE SEQUENCE</scope>
    <source>
        <strain evidence="2">CHK195-4489</strain>
    </source>
</reference>
<gene>
    <name evidence="2" type="ORF">IAD50_06595</name>
</gene>
<dbReference type="AlphaFoldDB" id="A0A9D1LAH2"/>
<protein>
    <submittedName>
        <fullName evidence="2">Winged helix DNA-binding protein</fullName>
    </submittedName>
</protein>
<dbReference type="PANTHER" id="PTHR33164">
    <property type="entry name" value="TRANSCRIPTIONAL REGULATOR, MARR FAMILY"/>
    <property type="match status" value="1"/>
</dbReference>
<organism evidence="2 3">
    <name type="scientific">Candidatus Egerieisoma faecipullorum</name>
    <dbReference type="NCBI Taxonomy" id="2840963"/>
    <lineage>
        <taxon>Bacteria</taxon>
        <taxon>Bacillati</taxon>
        <taxon>Bacillota</taxon>
        <taxon>Clostridia</taxon>
        <taxon>Eubacteriales</taxon>
        <taxon>Clostridiaceae</taxon>
        <taxon>Clostridiaceae incertae sedis</taxon>
        <taxon>Candidatus Egerieisoma</taxon>
    </lineage>
</organism>
<evidence type="ECO:0000313" key="3">
    <source>
        <dbReference type="Proteomes" id="UP000824089"/>
    </source>
</evidence>
<accession>A0A9D1LAH2</accession>
<sequence>MLLTKTYKNISDLEEEKVRRNKHLQLSISELHLMEAVGKYSGTGGATITELANDLGFTLPAVTIAIGGLEKKGYVCKSRDAADKRSVHVSLTERGEKIDRVHKYIHKKLVREVAKAFDEDEMKVLIRGLEKVNEFFADLNARK</sequence>
<evidence type="ECO:0000313" key="2">
    <source>
        <dbReference type="EMBL" id="HIU29946.1"/>
    </source>
</evidence>
<dbReference type="InterPro" id="IPR036388">
    <property type="entry name" value="WH-like_DNA-bd_sf"/>
</dbReference>
<keyword evidence="2" id="KW-0238">DNA-binding</keyword>
<dbReference type="GO" id="GO:0003677">
    <property type="term" value="F:DNA binding"/>
    <property type="evidence" value="ECO:0007669"/>
    <property type="project" value="UniProtKB-KW"/>
</dbReference>
<evidence type="ECO:0000259" key="1">
    <source>
        <dbReference type="PROSITE" id="PS50995"/>
    </source>
</evidence>
<dbReference type="EMBL" id="DVMM01000137">
    <property type="protein sequence ID" value="HIU29946.1"/>
    <property type="molecule type" value="Genomic_DNA"/>
</dbReference>
<proteinExistence type="predicted"/>
<dbReference type="InterPro" id="IPR039422">
    <property type="entry name" value="MarR/SlyA-like"/>
</dbReference>
<feature type="domain" description="HTH marR-type" evidence="1">
    <location>
        <begin position="1"/>
        <end position="134"/>
    </location>
</feature>
<dbReference type="PANTHER" id="PTHR33164:SF89">
    <property type="entry name" value="MARR FAMILY REGULATORY PROTEIN"/>
    <property type="match status" value="1"/>
</dbReference>
<dbReference type="SMART" id="SM00347">
    <property type="entry name" value="HTH_MARR"/>
    <property type="match status" value="1"/>
</dbReference>
<dbReference type="PRINTS" id="PR00598">
    <property type="entry name" value="HTHMARR"/>
</dbReference>
<dbReference type="InterPro" id="IPR036390">
    <property type="entry name" value="WH_DNA-bd_sf"/>
</dbReference>
<dbReference type="InterPro" id="IPR000835">
    <property type="entry name" value="HTH_MarR-typ"/>
</dbReference>
<dbReference type="Gene3D" id="1.10.10.10">
    <property type="entry name" value="Winged helix-like DNA-binding domain superfamily/Winged helix DNA-binding domain"/>
    <property type="match status" value="1"/>
</dbReference>
<comment type="caution">
    <text evidence="2">The sequence shown here is derived from an EMBL/GenBank/DDBJ whole genome shotgun (WGS) entry which is preliminary data.</text>
</comment>